<evidence type="ECO:0000313" key="1">
    <source>
        <dbReference type="Proteomes" id="UP000095286"/>
    </source>
</evidence>
<organism evidence="1 2">
    <name type="scientific">Rhabditophanes sp. KR3021</name>
    <dbReference type="NCBI Taxonomy" id="114890"/>
    <lineage>
        <taxon>Eukaryota</taxon>
        <taxon>Metazoa</taxon>
        <taxon>Ecdysozoa</taxon>
        <taxon>Nematoda</taxon>
        <taxon>Chromadorea</taxon>
        <taxon>Rhabditida</taxon>
        <taxon>Tylenchina</taxon>
        <taxon>Panagrolaimomorpha</taxon>
        <taxon>Strongyloidoidea</taxon>
        <taxon>Alloionematidae</taxon>
        <taxon>Rhabditophanes</taxon>
    </lineage>
</organism>
<accession>A0AC35U857</accession>
<reference evidence="2" key="1">
    <citation type="submission" date="2016-11" db="UniProtKB">
        <authorList>
            <consortium name="WormBaseParasite"/>
        </authorList>
    </citation>
    <scope>IDENTIFICATION</scope>
    <source>
        <strain evidence="2">KR3021</strain>
    </source>
</reference>
<evidence type="ECO:0000313" key="2">
    <source>
        <dbReference type="WBParaSite" id="RSKR_0000814100.1"/>
    </source>
</evidence>
<proteinExistence type="predicted"/>
<dbReference type="WBParaSite" id="RSKR_0000814100.1">
    <property type="protein sequence ID" value="RSKR_0000814100.1"/>
    <property type="gene ID" value="RSKR_0000814100"/>
</dbReference>
<sequence length="537" mass="62456">MLRYSCSFASSLNNENTNFDGSLIEADITILSKHSVIETLSEYSSVFKIGIKETKYVDGEGNEEEDKKLSLFDKINNELLLGENNSINLQENPVTTGSDVTINPIDYPSESELTADVAKKEELEEYEEFEGLFYNETMLYPFIEDPFNRSDAQLKDVITSFVTKEENMENSNRDLSSSHILPILSSHNYNNNTIPVLFNDLPVFVMVSLDIIDISSFNMQTMDYVIDVLLNLKWMDFRFARKNKKTIRIGEKTILERIWSPDIYFVNAKRSYFHKITFPNHRMRIESDGTVTYTLRLTLQPSCNMNFEKFPHDHQRCDLQLSSIAYSERQIKLLWFQESFKIINPPTLPEFKLMSVTANECLTQERLIPSSCLRLGFSLKRDSAKYFVEKYIPSTLAMMFAWVAPYVPYNYEDVRIVTPITILLALVQMQKGDEETRISYLTSLDKWFSMMKMFSLISLVESLVVLSLVRKSRALKKKQSKALNDFEREMLIIQERQVKKLYDRIDAMALILSPIIFALYVSYYLTYMVNDSEDYPV</sequence>
<name>A0AC35U857_9BILA</name>
<protein>
    <submittedName>
        <fullName evidence="2">Neur_chan_LBD domain-containing protein</fullName>
    </submittedName>
</protein>
<dbReference type="Proteomes" id="UP000095286">
    <property type="component" value="Unplaced"/>
</dbReference>